<name>A0AAF0V563_SOLVR</name>
<gene>
    <name evidence="1" type="ORF">MTR67_051465</name>
</gene>
<organism evidence="1 2">
    <name type="scientific">Solanum verrucosum</name>
    <dbReference type="NCBI Taxonomy" id="315347"/>
    <lineage>
        <taxon>Eukaryota</taxon>
        <taxon>Viridiplantae</taxon>
        <taxon>Streptophyta</taxon>
        <taxon>Embryophyta</taxon>
        <taxon>Tracheophyta</taxon>
        <taxon>Spermatophyta</taxon>
        <taxon>Magnoliopsida</taxon>
        <taxon>eudicotyledons</taxon>
        <taxon>Gunneridae</taxon>
        <taxon>Pentapetalae</taxon>
        <taxon>asterids</taxon>
        <taxon>lamiids</taxon>
        <taxon>Solanales</taxon>
        <taxon>Solanaceae</taxon>
        <taxon>Solanoideae</taxon>
        <taxon>Solaneae</taxon>
        <taxon>Solanum</taxon>
    </lineage>
</organism>
<sequence>MKKLTHFILVKVSYSVEDYAKPNLREIVRLPGVPLSIISDCGTQFTSQGCGTHVKLSMDFHLQTNGKAERTIQTLEDMLRACVIDIKGPELVHEAMDEVWLIRERFKMAQSQQKSYDNVRRRDIEFDVMIGST</sequence>
<dbReference type="EMBL" id="CP133623">
    <property type="protein sequence ID" value="WMV58080.1"/>
    <property type="molecule type" value="Genomic_DNA"/>
</dbReference>
<protein>
    <recommendedName>
        <fullName evidence="3">Integrase catalytic domain-containing protein</fullName>
    </recommendedName>
</protein>
<evidence type="ECO:0000313" key="1">
    <source>
        <dbReference type="EMBL" id="WMV58080.1"/>
    </source>
</evidence>
<dbReference type="Proteomes" id="UP001234989">
    <property type="component" value="Chromosome 12"/>
</dbReference>
<dbReference type="SUPFAM" id="SSF53098">
    <property type="entry name" value="Ribonuclease H-like"/>
    <property type="match status" value="1"/>
</dbReference>
<dbReference type="GO" id="GO:0003676">
    <property type="term" value="F:nucleic acid binding"/>
    <property type="evidence" value="ECO:0007669"/>
    <property type="project" value="InterPro"/>
</dbReference>
<evidence type="ECO:0008006" key="3">
    <source>
        <dbReference type="Google" id="ProtNLM"/>
    </source>
</evidence>
<dbReference type="InterPro" id="IPR036397">
    <property type="entry name" value="RNaseH_sf"/>
</dbReference>
<evidence type="ECO:0000313" key="2">
    <source>
        <dbReference type="Proteomes" id="UP001234989"/>
    </source>
</evidence>
<dbReference type="InterPro" id="IPR012337">
    <property type="entry name" value="RNaseH-like_sf"/>
</dbReference>
<keyword evidence="2" id="KW-1185">Reference proteome</keyword>
<dbReference type="Gene3D" id="3.30.420.10">
    <property type="entry name" value="Ribonuclease H-like superfamily/Ribonuclease H"/>
    <property type="match status" value="1"/>
</dbReference>
<proteinExistence type="predicted"/>
<accession>A0AAF0V563</accession>
<dbReference type="AlphaFoldDB" id="A0AAF0V563"/>
<reference evidence="1" key="1">
    <citation type="submission" date="2023-08" db="EMBL/GenBank/DDBJ databases">
        <title>A de novo genome assembly of Solanum verrucosum Schlechtendal, a Mexican diploid species geographically isolated from the other diploid A-genome species in potato relatives.</title>
        <authorList>
            <person name="Hosaka K."/>
        </authorList>
    </citation>
    <scope>NUCLEOTIDE SEQUENCE</scope>
    <source>
        <tissue evidence="1">Young leaves</tissue>
    </source>
</reference>